<protein>
    <submittedName>
        <fullName evidence="2">Oxidoreductase</fullName>
    </submittedName>
</protein>
<dbReference type="STRING" id="1221500.ABE65_019515"/>
<dbReference type="Gene3D" id="3.90.420.10">
    <property type="entry name" value="Oxidoreductase, molybdopterin-binding domain"/>
    <property type="match status" value="1"/>
</dbReference>
<dbReference type="Pfam" id="PF00174">
    <property type="entry name" value="Oxidored_molyb"/>
    <property type="match status" value="1"/>
</dbReference>
<dbReference type="AlphaFoldDB" id="A0A160IRK1"/>
<organism evidence="2 3">
    <name type="scientific">Fictibacillus phosphorivorans</name>
    <dbReference type="NCBI Taxonomy" id="1221500"/>
    <lineage>
        <taxon>Bacteria</taxon>
        <taxon>Bacillati</taxon>
        <taxon>Bacillota</taxon>
        <taxon>Bacilli</taxon>
        <taxon>Bacillales</taxon>
        <taxon>Fictibacillaceae</taxon>
        <taxon>Fictibacillus</taxon>
    </lineage>
</organism>
<dbReference type="KEGG" id="fpn:ABE65_019515"/>
<evidence type="ECO:0000313" key="2">
    <source>
        <dbReference type="EMBL" id="ANC78870.1"/>
    </source>
</evidence>
<dbReference type="PANTHER" id="PTHR43032">
    <property type="entry name" value="PROTEIN-METHIONINE-SULFOXIDE REDUCTASE"/>
    <property type="match status" value="1"/>
</dbReference>
<dbReference type="InterPro" id="IPR036374">
    <property type="entry name" value="OxRdtase_Mopterin-bd_sf"/>
</dbReference>
<dbReference type="Proteomes" id="UP000076623">
    <property type="component" value="Chromosome"/>
</dbReference>
<reference evidence="2 3" key="1">
    <citation type="submission" date="2016-04" db="EMBL/GenBank/DDBJ databases">
        <title>Complete genome sequence of Fictibacillus phosphorivorans G25-29, a strain toxic to nematodes.</title>
        <authorList>
            <person name="Zheng Z."/>
        </authorList>
    </citation>
    <scope>NUCLEOTIDE SEQUENCE [LARGE SCALE GENOMIC DNA]</scope>
    <source>
        <strain evidence="2 3">G25-29</strain>
    </source>
</reference>
<proteinExistence type="predicted"/>
<dbReference type="SUPFAM" id="SSF56524">
    <property type="entry name" value="Oxidoreductase molybdopterin-binding domain"/>
    <property type="match status" value="1"/>
</dbReference>
<gene>
    <name evidence="2" type="ORF">ABE65_019515</name>
</gene>
<dbReference type="CDD" id="cd02109">
    <property type="entry name" value="arch_bact_SO_family_Moco"/>
    <property type="match status" value="1"/>
</dbReference>
<evidence type="ECO:0000313" key="3">
    <source>
        <dbReference type="Proteomes" id="UP000076623"/>
    </source>
</evidence>
<dbReference type="EMBL" id="CP015378">
    <property type="protein sequence ID" value="ANC78870.1"/>
    <property type="molecule type" value="Genomic_DNA"/>
</dbReference>
<sequence>MDLNKADRIKKMRVPQVDGKLEDRLPPGQVETKKFPILHEGDVPVYDMKKWSLSVEGLVGKRVEFSFEDIMKMPQTTVVRDIHCVTRWSRFDNAFEGVKFTDFLKHFDVDSKAKYVMVHADYDYTTNVPLQDLLRDDVILAHSFDGKPLTEKHGFPLRLIVPHLYFWKSAKWIRKFQFLEEDQPGFWEQNGFHMYGDPFKEERFSSDEFEMPEDEWKKKEYD</sequence>
<name>A0A160IRK1_9BACL</name>
<dbReference type="RefSeq" id="WP_066398692.1">
    <property type="nucleotide sequence ID" value="NZ_CP015378.1"/>
</dbReference>
<dbReference type="InterPro" id="IPR000572">
    <property type="entry name" value="OxRdtase_Mopterin-bd_dom"/>
</dbReference>
<accession>A0A160IRK1</accession>
<dbReference type="PANTHER" id="PTHR43032:SF4">
    <property type="entry name" value="OXIDOREDUCTASE MOLYBDOPTERIN-BINDING DOMAIN-CONTAINING PROTEIN"/>
    <property type="match status" value="1"/>
</dbReference>
<evidence type="ECO:0000259" key="1">
    <source>
        <dbReference type="Pfam" id="PF00174"/>
    </source>
</evidence>
<feature type="domain" description="Oxidoreductase molybdopterin-binding" evidence="1">
    <location>
        <begin position="41"/>
        <end position="187"/>
    </location>
</feature>
<keyword evidence="3" id="KW-1185">Reference proteome</keyword>